<evidence type="ECO:0000313" key="1">
    <source>
        <dbReference type="EMBL" id="EFN88955.1"/>
    </source>
</evidence>
<name>E2B5Y6_HARSA</name>
<dbReference type="STRING" id="610380.E2B5Y6"/>
<dbReference type="PANTHER" id="PTHR48190">
    <property type="entry name" value="PROGRAMMED CELL DEATH PROTEIN 7"/>
    <property type="match status" value="1"/>
</dbReference>
<proteinExistence type="predicted"/>
<keyword evidence="2" id="KW-1185">Reference proteome</keyword>
<dbReference type="OMA" id="EWDMFVV"/>
<evidence type="ECO:0000313" key="2">
    <source>
        <dbReference type="Proteomes" id="UP000008237"/>
    </source>
</evidence>
<accession>E2B5Y6</accession>
<dbReference type="OrthoDB" id="296187at2759"/>
<protein>
    <submittedName>
        <fullName evidence="1">Programmed cell death protein 7</fullName>
    </submittedName>
</protein>
<dbReference type="Proteomes" id="UP000008237">
    <property type="component" value="Unassembled WGS sequence"/>
</dbReference>
<sequence>MSFQQVLPMTSQPVTFEANYSQSMHCNVYPSHLTCDNNFMNNAITSTGELRERKKNEQAIEQFLQETDLKSPKQDSPKKEPCKIATMRSALTSVAKLNKELEAIWMELKSNIDLPDTQWREKISGCDVAKHEICEILRGINHAEFMSKVKKDLEKRRKKRLRERSKKEQWKEEKAMRAERRARLHAKADSWIRKEQAVIEREKQEEKLRKDADMILSDVRGKRNDARKYLGVLQELQNLRRIKMTIARARGEHLSSAADEAFHNIIDKLTEQWTNLDREYSMEEQGLKLMLKTNNEKRIEKQSKNIFDDWENVLFGRSISTAERCYEDLNCFIITRTAWDKFVSSENDATTIPVGWIVPEKPSSAAWQRCLTKENS</sequence>
<dbReference type="Pfam" id="PF16021">
    <property type="entry name" value="PDCD7"/>
    <property type="match status" value="1"/>
</dbReference>
<dbReference type="InterPro" id="IPR052831">
    <property type="entry name" value="Apoptosis_promoter"/>
</dbReference>
<dbReference type="GO" id="GO:0005689">
    <property type="term" value="C:U12-type spliceosomal complex"/>
    <property type="evidence" value="ECO:0007669"/>
    <property type="project" value="TreeGrafter"/>
</dbReference>
<organism evidence="2">
    <name type="scientific">Harpegnathos saltator</name>
    <name type="common">Jerdon's jumping ant</name>
    <dbReference type="NCBI Taxonomy" id="610380"/>
    <lineage>
        <taxon>Eukaryota</taxon>
        <taxon>Metazoa</taxon>
        <taxon>Ecdysozoa</taxon>
        <taxon>Arthropoda</taxon>
        <taxon>Hexapoda</taxon>
        <taxon>Insecta</taxon>
        <taxon>Pterygota</taxon>
        <taxon>Neoptera</taxon>
        <taxon>Endopterygota</taxon>
        <taxon>Hymenoptera</taxon>
        <taxon>Apocrita</taxon>
        <taxon>Aculeata</taxon>
        <taxon>Formicoidea</taxon>
        <taxon>Formicidae</taxon>
        <taxon>Ponerinae</taxon>
        <taxon>Ponerini</taxon>
        <taxon>Harpegnathos</taxon>
    </lineage>
</organism>
<reference evidence="1 2" key="1">
    <citation type="journal article" date="2010" name="Science">
        <title>Genomic comparison of the ants Camponotus floridanus and Harpegnathos saltator.</title>
        <authorList>
            <person name="Bonasio R."/>
            <person name="Zhang G."/>
            <person name="Ye C."/>
            <person name="Mutti N.S."/>
            <person name="Fang X."/>
            <person name="Qin N."/>
            <person name="Donahue G."/>
            <person name="Yang P."/>
            <person name="Li Q."/>
            <person name="Li C."/>
            <person name="Zhang P."/>
            <person name="Huang Z."/>
            <person name="Berger S.L."/>
            <person name="Reinberg D."/>
            <person name="Wang J."/>
            <person name="Liebig J."/>
        </authorList>
    </citation>
    <scope>NUCLEOTIDE SEQUENCE [LARGE SCALE GENOMIC DNA]</scope>
    <source>
        <strain evidence="1 2">R22 G/1</strain>
    </source>
</reference>
<dbReference type="AlphaFoldDB" id="E2B5Y6"/>
<gene>
    <name evidence="1" type="ORF">EAI_10902</name>
</gene>
<dbReference type="EMBL" id="GL445887">
    <property type="protein sequence ID" value="EFN88955.1"/>
    <property type="molecule type" value="Genomic_DNA"/>
</dbReference>
<dbReference type="InterPro" id="IPR031974">
    <property type="entry name" value="PDCD7"/>
</dbReference>
<dbReference type="PANTHER" id="PTHR48190:SF2">
    <property type="entry name" value="PROGRAMMED CELL DEATH PROTEIN 7"/>
    <property type="match status" value="1"/>
</dbReference>
<dbReference type="InParanoid" id="E2B5Y6"/>